<sequence length="72" mass="7932">MPPEEVAERAGLPAEAGQDLAVTAIHLPLYRLCYVADVLDVSLDWLLGREPAARSEQPQQPQRQQARTAPRA</sequence>
<evidence type="ECO:0000313" key="2">
    <source>
        <dbReference type="EMBL" id="ADP72803.1"/>
    </source>
</evidence>
<gene>
    <name evidence="2" type="ordered locus">Rvan_3638</name>
</gene>
<keyword evidence="3" id="KW-1185">Reference proteome</keyword>
<dbReference type="OrthoDB" id="7961079at2"/>
<dbReference type="AlphaFoldDB" id="E3I5J2"/>
<dbReference type="KEGG" id="rva:Rvan_3638"/>
<dbReference type="HOGENOM" id="CLU_2719731_0_0_5"/>
<dbReference type="Proteomes" id="UP000001399">
    <property type="component" value="Chromosome"/>
</dbReference>
<evidence type="ECO:0000313" key="3">
    <source>
        <dbReference type="Proteomes" id="UP000001399"/>
    </source>
</evidence>
<reference evidence="3" key="1">
    <citation type="journal article" date="2011" name="J. Bacteriol.">
        <title>Genome sequences of eight morphologically diverse alphaproteobacteria.</title>
        <authorList>
            <consortium name="US DOE Joint Genome Institute"/>
            <person name="Brown P.J."/>
            <person name="Kysela D.T."/>
            <person name="Buechlein A."/>
            <person name="Hemmerich C."/>
            <person name="Brun Y.V."/>
        </authorList>
    </citation>
    <scope>NUCLEOTIDE SEQUENCE [LARGE SCALE GENOMIC DNA]</scope>
    <source>
        <strain evidence="3">ATCC 17100 / ATH 3.1.1 / DSM 162 / LMG 4299</strain>
    </source>
</reference>
<name>E3I5J2_RHOVT</name>
<feature type="compositionally biased region" description="Low complexity" evidence="1">
    <location>
        <begin position="54"/>
        <end position="72"/>
    </location>
</feature>
<organism evidence="2 3">
    <name type="scientific">Rhodomicrobium vannielii (strain ATCC 17100 / DSM 162 / LMG 4299 / NCIMB 10020 / ATH 3.1.1)</name>
    <dbReference type="NCBI Taxonomy" id="648757"/>
    <lineage>
        <taxon>Bacteria</taxon>
        <taxon>Pseudomonadati</taxon>
        <taxon>Pseudomonadota</taxon>
        <taxon>Alphaproteobacteria</taxon>
        <taxon>Hyphomicrobiales</taxon>
        <taxon>Hyphomicrobiaceae</taxon>
        <taxon>Rhodomicrobium</taxon>
    </lineage>
</organism>
<dbReference type="EMBL" id="CP002292">
    <property type="protein sequence ID" value="ADP72803.1"/>
    <property type="molecule type" value="Genomic_DNA"/>
</dbReference>
<proteinExistence type="predicted"/>
<evidence type="ECO:0000256" key="1">
    <source>
        <dbReference type="SAM" id="MobiDB-lite"/>
    </source>
</evidence>
<dbReference type="RefSeq" id="WP_013421158.1">
    <property type="nucleotide sequence ID" value="NC_014664.1"/>
</dbReference>
<feature type="region of interest" description="Disordered" evidence="1">
    <location>
        <begin position="51"/>
        <end position="72"/>
    </location>
</feature>
<protein>
    <recommendedName>
        <fullName evidence="4">XRE family transcriptional regulator</fullName>
    </recommendedName>
</protein>
<evidence type="ECO:0008006" key="4">
    <source>
        <dbReference type="Google" id="ProtNLM"/>
    </source>
</evidence>
<accession>E3I5J2</accession>